<accession>A0A521F4Y8</accession>
<sequence>MNDRDHINEEMEVIMSAQDAEKYTGVFWRKPTHEELEDLAEFYAVDEVEAAIRVLGADLDTVEKMLEIDRKKKEILKELTPLAMVQDLVNFDAQIFYTFLFLISAGKKTGQLSFEDGMSRALKYKGVFSTLDFPDQILFEL</sequence>
<dbReference type="Proteomes" id="UP000320300">
    <property type="component" value="Unassembled WGS sequence"/>
</dbReference>
<keyword evidence="2" id="KW-1185">Reference proteome</keyword>
<dbReference type="EMBL" id="FXTN01000010">
    <property type="protein sequence ID" value="SMO91247.1"/>
    <property type="molecule type" value="Genomic_DNA"/>
</dbReference>
<dbReference type="OrthoDB" id="771806at2"/>
<name>A0A521F4Y8_9SPHI</name>
<protein>
    <submittedName>
        <fullName evidence="1">Uncharacterized protein</fullName>
    </submittedName>
</protein>
<organism evidence="1 2">
    <name type="scientific">Pedobacter westerhofensis</name>
    <dbReference type="NCBI Taxonomy" id="425512"/>
    <lineage>
        <taxon>Bacteria</taxon>
        <taxon>Pseudomonadati</taxon>
        <taxon>Bacteroidota</taxon>
        <taxon>Sphingobacteriia</taxon>
        <taxon>Sphingobacteriales</taxon>
        <taxon>Sphingobacteriaceae</taxon>
        <taxon>Pedobacter</taxon>
    </lineage>
</organism>
<gene>
    <name evidence="1" type="ORF">SAMN06265348_110154</name>
</gene>
<proteinExistence type="predicted"/>
<dbReference type="RefSeq" id="WP_142529866.1">
    <property type="nucleotide sequence ID" value="NZ_CBCSJO010000010.1"/>
</dbReference>
<evidence type="ECO:0000313" key="1">
    <source>
        <dbReference type="EMBL" id="SMO91247.1"/>
    </source>
</evidence>
<reference evidence="1 2" key="1">
    <citation type="submission" date="2017-05" db="EMBL/GenBank/DDBJ databases">
        <authorList>
            <person name="Varghese N."/>
            <person name="Submissions S."/>
        </authorList>
    </citation>
    <scope>NUCLEOTIDE SEQUENCE [LARGE SCALE GENOMIC DNA]</scope>
    <source>
        <strain evidence="1 2">DSM 19036</strain>
    </source>
</reference>
<dbReference type="AlphaFoldDB" id="A0A521F4Y8"/>
<evidence type="ECO:0000313" key="2">
    <source>
        <dbReference type="Proteomes" id="UP000320300"/>
    </source>
</evidence>